<comment type="caution">
    <text evidence="1">The sequence shown here is derived from an EMBL/GenBank/DDBJ whole genome shotgun (WGS) entry which is preliminary data.</text>
</comment>
<dbReference type="EMBL" id="MU069811">
    <property type="protein sequence ID" value="KAF5833426.1"/>
    <property type="molecule type" value="Genomic_DNA"/>
</dbReference>
<evidence type="ECO:0000313" key="1">
    <source>
        <dbReference type="EMBL" id="KAF5833426.1"/>
    </source>
</evidence>
<protein>
    <submittedName>
        <fullName evidence="1">Uncharacterized protein</fullName>
    </submittedName>
</protein>
<keyword evidence="2" id="KW-1185">Reference proteome</keyword>
<name>A0ABQ7GFP6_DUNSA</name>
<dbReference type="Proteomes" id="UP000815325">
    <property type="component" value="Unassembled WGS sequence"/>
</dbReference>
<gene>
    <name evidence="1" type="ORF">DUNSADRAFT_10252</name>
</gene>
<sequence>MFYFPFLHCLPADQRDSHKPGRRSVKGDLRDTLEALQKPAQCQPDSEALANTLLGLTRFGRHDTSIIRVLAHAVVERINSSKPREVSNTLWALSTLGWYDSSVYDTLLVTLVDERNGQLDHQDLSHAIHSCAMASHGGSAVEKLGHVISKQDVSQEGGWSGQDLANSLYAWAVLNSIGITSDSLTSMAQHLMREVNVRRFRAFQKPELARLYPAHLEAERVGLLRGGLWGNGMVQAAEKEHKEHLERDRAKLSRGDAPGVQRAAAALQEAGYKVEFGGKVGRKLLPFFYTQLLVHRVLSVSNIAVDVPSGTDVFCHPPGQLSGKARLKHAQIRAVIAEGRTSPGWRCDGFVVLSEGDTEQPDLVVQKVEGEMKSYLEMQT</sequence>
<reference evidence="1" key="1">
    <citation type="submission" date="2017-08" db="EMBL/GenBank/DDBJ databases">
        <authorList>
            <person name="Polle J.E."/>
            <person name="Barry K."/>
            <person name="Cushman J."/>
            <person name="Schmutz J."/>
            <person name="Tran D."/>
            <person name="Hathwaick L.T."/>
            <person name="Yim W.C."/>
            <person name="Jenkins J."/>
            <person name="Mckie-Krisberg Z.M."/>
            <person name="Prochnik S."/>
            <person name="Lindquist E."/>
            <person name="Dockter R.B."/>
            <person name="Adam C."/>
            <person name="Molina H."/>
            <person name="Bunkerborg J."/>
            <person name="Jin E."/>
            <person name="Buchheim M."/>
            <person name="Magnuson J."/>
        </authorList>
    </citation>
    <scope>NUCLEOTIDE SEQUENCE</scope>
    <source>
        <strain evidence="1">CCAP 19/18</strain>
    </source>
</reference>
<accession>A0ABQ7GFP6</accession>
<proteinExistence type="predicted"/>
<organism evidence="1 2">
    <name type="scientific">Dunaliella salina</name>
    <name type="common">Green alga</name>
    <name type="synonym">Protococcus salinus</name>
    <dbReference type="NCBI Taxonomy" id="3046"/>
    <lineage>
        <taxon>Eukaryota</taxon>
        <taxon>Viridiplantae</taxon>
        <taxon>Chlorophyta</taxon>
        <taxon>core chlorophytes</taxon>
        <taxon>Chlorophyceae</taxon>
        <taxon>CS clade</taxon>
        <taxon>Chlamydomonadales</taxon>
        <taxon>Dunaliellaceae</taxon>
        <taxon>Dunaliella</taxon>
    </lineage>
</organism>
<evidence type="ECO:0000313" key="2">
    <source>
        <dbReference type="Proteomes" id="UP000815325"/>
    </source>
</evidence>